<dbReference type="EMBL" id="BMHB01000002">
    <property type="protein sequence ID" value="GGI16529.1"/>
    <property type="molecule type" value="Genomic_DNA"/>
</dbReference>
<dbReference type="SUPFAM" id="SSF140566">
    <property type="entry name" value="FlgN-like"/>
    <property type="match status" value="1"/>
</dbReference>
<proteinExistence type="predicted"/>
<keyword evidence="4" id="KW-1185">Reference proteome</keyword>
<gene>
    <name evidence="3" type="ORF">GCM10007380_33420</name>
</gene>
<evidence type="ECO:0000313" key="4">
    <source>
        <dbReference type="Proteomes" id="UP000626244"/>
    </source>
</evidence>
<reference evidence="4" key="1">
    <citation type="journal article" date="2019" name="Int. J. Syst. Evol. Microbiol.">
        <title>The Global Catalogue of Microorganisms (GCM) 10K type strain sequencing project: providing services to taxonomists for standard genome sequencing and annotation.</title>
        <authorList>
            <consortium name="The Broad Institute Genomics Platform"/>
            <consortium name="The Broad Institute Genome Sequencing Center for Infectious Disease"/>
            <person name="Wu L."/>
            <person name="Ma J."/>
        </authorList>
    </citation>
    <scope>NUCLEOTIDE SEQUENCE [LARGE SCALE GENOMIC DNA]</scope>
    <source>
        <strain evidence="4">CGMCC 1.14993</strain>
    </source>
</reference>
<dbReference type="AlphaFoldDB" id="A0A8J3AMV3"/>
<protein>
    <recommendedName>
        <fullName evidence="5">FlgN protein</fullName>
    </recommendedName>
</protein>
<name>A0A8J3AMV3_9BACI</name>
<evidence type="ECO:0000313" key="3">
    <source>
        <dbReference type="EMBL" id="GGI16529.1"/>
    </source>
</evidence>
<sequence length="162" mass="18575">MNTSFLLTTLQQQLEEYTELYKLSVAKTELIKKNDILNLNEIINKEAKYLLSLDVLEKKRVEAVYAVLSGHEWSGDLPTLSDCLNVVSNEEATKLLNMQSELKVIIEELKERNYLNQELIYQSMQFVSLSLSMLKPKQTAPNYGPTSKQQSPKIDTLFDSQI</sequence>
<dbReference type="RefSeq" id="WP_088001139.1">
    <property type="nucleotide sequence ID" value="NZ_BMHB01000002.1"/>
</dbReference>
<comment type="caution">
    <text evidence="3">The sequence shown here is derived from an EMBL/GenBank/DDBJ whole genome shotgun (WGS) entry which is preliminary data.</text>
</comment>
<dbReference type="Pfam" id="PF05130">
    <property type="entry name" value="FlgN"/>
    <property type="match status" value="1"/>
</dbReference>
<evidence type="ECO:0000256" key="2">
    <source>
        <dbReference type="SAM" id="MobiDB-lite"/>
    </source>
</evidence>
<accession>A0A8J3AMV3</accession>
<organism evidence="3 4">
    <name type="scientific">Gottfriedia solisilvae</name>
    <dbReference type="NCBI Taxonomy" id="1516104"/>
    <lineage>
        <taxon>Bacteria</taxon>
        <taxon>Bacillati</taxon>
        <taxon>Bacillota</taxon>
        <taxon>Bacilli</taxon>
        <taxon>Bacillales</taxon>
        <taxon>Bacillaceae</taxon>
        <taxon>Gottfriedia</taxon>
    </lineage>
</organism>
<dbReference type="InterPro" id="IPR007809">
    <property type="entry name" value="FlgN-like"/>
</dbReference>
<dbReference type="OrthoDB" id="2381500at2"/>
<dbReference type="Proteomes" id="UP000626244">
    <property type="component" value="Unassembled WGS sequence"/>
</dbReference>
<feature type="region of interest" description="Disordered" evidence="2">
    <location>
        <begin position="140"/>
        <end position="162"/>
    </location>
</feature>
<dbReference type="Gene3D" id="1.20.58.300">
    <property type="entry name" value="FlgN-like"/>
    <property type="match status" value="1"/>
</dbReference>
<dbReference type="GO" id="GO:0044780">
    <property type="term" value="P:bacterial-type flagellum assembly"/>
    <property type="evidence" value="ECO:0007669"/>
    <property type="project" value="InterPro"/>
</dbReference>
<evidence type="ECO:0000256" key="1">
    <source>
        <dbReference type="ARBA" id="ARBA00022795"/>
    </source>
</evidence>
<dbReference type="InterPro" id="IPR036679">
    <property type="entry name" value="FlgN-like_sf"/>
</dbReference>
<keyword evidence="1" id="KW-1005">Bacterial flagellum biogenesis</keyword>
<evidence type="ECO:0008006" key="5">
    <source>
        <dbReference type="Google" id="ProtNLM"/>
    </source>
</evidence>